<dbReference type="InterPro" id="IPR029024">
    <property type="entry name" value="TerB-like"/>
</dbReference>
<dbReference type="RefSeq" id="WP_200685240.1">
    <property type="nucleotide sequence ID" value="NZ_JAEPRQ010000002.1"/>
</dbReference>
<dbReference type="SUPFAM" id="SSF158682">
    <property type="entry name" value="TerB-like"/>
    <property type="match status" value="1"/>
</dbReference>
<evidence type="ECO:0000259" key="1">
    <source>
        <dbReference type="Pfam" id="PF05099"/>
    </source>
</evidence>
<sequence>MFRNLLSRLFSDDLDPRPLATQDAEIAIAALLVRVARADNRYSSSETHRIDQVLAARNGLSLREAAERRAAAEMIEAEAPDTVRFTRHIKERVALEDRLGIISALWEVTYADNSRSADEETLVRLISGLLGVTDRDSALARQQVLDNLGLASNG</sequence>
<proteinExistence type="predicted"/>
<comment type="caution">
    <text evidence="2">The sequence shown here is derived from an EMBL/GenBank/DDBJ whole genome shotgun (WGS) entry which is preliminary data.</text>
</comment>
<dbReference type="AlphaFoldDB" id="A0A934VUI7"/>
<protein>
    <submittedName>
        <fullName evidence="2">TerB family tellurite resistance protein</fullName>
    </submittedName>
</protein>
<name>A0A934VUI7_9RHOB</name>
<evidence type="ECO:0000313" key="3">
    <source>
        <dbReference type="Proteomes" id="UP000640485"/>
    </source>
</evidence>
<evidence type="ECO:0000313" key="2">
    <source>
        <dbReference type="EMBL" id="MBK4215866.1"/>
    </source>
</evidence>
<reference evidence="2" key="1">
    <citation type="submission" date="2021-01" db="EMBL/GenBank/DDBJ databases">
        <title>Paracoccus amoyensis sp. nov., isolated from the surface seawater along the coast of Xiamen Island, China.</title>
        <authorList>
            <person name="Lyu L."/>
        </authorList>
    </citation>
    <scope>NUCLEOTIDE SEQUENCE</scope>
    <source>
        <strain evidence="2">MJ17</strain>
    </source>
</reference>
<feature type="domain" description="Co-chaperone DjlA N-terminal" evidence="1">
    <location>
        <begin position="25"/>
        <end position="142"/>
    </location>
</feature>
<gene>
    <name evidence="2" type="ORF">JJJ17_08010</name>
</gene>
<dbReference type="EMBL" id="JAEPRQ010000002">
    <property type="protein sequence ID" value="MBK4215866.1"/>
    <property type="molecule type" value="Genomic_DNA"/>
</dbReference>
<keyword evidence="3" id="KW-1185">Reference proteome</keyword>
<accession>A0A934VUI7</accession>
<dbReference type="Gene3D" id="1.10.3680.10">
    <property type="entry name" value="TerB-like"/>
    <property type="match status" value="1"/>
</dbReference>
<dbReference type="CDD" id="cd07313">
    <property type="entry name" value="terB_like_2"/>
    <property type="match status" value="1"/>
</dbReference>
<dbReference type="Pfam" id="PF05099">
    <property type="entry name" value="TerB"/>
    <property type="match status" value="1"/>
</dbReference>
<organism evidence="2 3">
    <name type="scientific">Paracoccus caeni</name>
    <dbReference type="NCBI Taxonomy" id="657651"/>
    <lineage>
        <taxon>Bacteria</taxon>
        <taxon>Pseudomonadati</taxon>
        <taxon>Pseudomonadota</taxon>
        <taxon>Alphaproteobacteria</taxon>
        <taxon>Rhodobacterales</taxon>
        <taxon>Paracoccaceae</taxon>
        <taxon>Paracoccus</taxon>
    </lineage>
</organism>
<dbReference type="Proteomes" id="UP000640485">
    <property type="component" value="Unassembled WGS sequence"/>
</dbReference>
<dbReference type="InterPro" id="IPR007791">
    <property type="entry name" value="DjlA_N"/>
</dbReference>